<keyword evidence="3" id="KW-0347">Helicase</keyword>
<dbReference type="Gene3D" id="1.10.486.10">
    <property type="entry name" value="PCRA, domain 4"/>
    <property type="match status" value="1"/>
</dbReference>
<gene>
    <name evidence="6" type="ordered locus">Tery_4270</name>
</gene>
<accession>Q10WV7</accession>
<evidence type="ECO:0000256" key="1">
    <source>
        <dbReference type="ARBA" id="ARBA00022741"/>
    </source>
</evidence>
<dbReference type="HOGENOM" id="CLU_1057457_0_0_3"/>
<dbReference type="RefSeq" id="WP_011613596.1">
    <property type="nucleotide sequence ID" value="NC_008312.1"/>
</dbReference>
<evidence type="ECO:0000259" key="5">
    <source>
        <dbReference type="Pfam" id="PF13361"/>
    </source>
</evidence>
<dbReference type="InterPro" id="IPR027417">
    <property type="entry name" value="P-loop_NTPase"/>
</dbReference>
<reference evidence="6" key="1">
    <citation type="submission" date="2006-06" db="EMBL/GenBank/DDBJ databases">
        <title>Complete sequence of Trichodesmium erythraeum IMS101.</title>
        <authorList>
            <consortium name="US DOE Joint Genome Institute"/>
            <person name="Copeland A."/>
            <person name="Lucas S."/>
            <person name="Lapidus A."/>
            <person name="Barry K."/>
            <person name="Detter J.C."/>
            <person name="Glavina del Rio T."/>
            <person name="Hammon N."/>
            <person name="Israni S."/>
            <person name="Dalin E."/>
            <person name="Tice H."/>
            <person name="Pitluck S."/>
            <person name="Kiss H."/>
            <person name="Munk A.C."/>
            <person name="Brettin T."/>
            <person name="Bruce D."/>
            <person name="Han C."/>
            <person name="Tapia R."/>
            <person name="Gilna P."/>
            <person name="Schmutz J."/>
            <person name="Larimer F."/>
            <person name="Land M."/>
            <person name="Hauser L."/>
            <person name="Kyrpides N."/>
            <person name="Kim E."/>
            <person name="Richardson P."/>
        </authorList>
    </citation>
    <scope>NUCLEOTIDE SEQUENCE [LARGE SCALE GENOMIC DNA]</scope>
    <source>
        <strain evidence="6">IMS101</strain>
    </source>
</reference>
<protein>
    <recommendedName>
        <fullName evidence="5">UvrD-like helicase C-terminal domain-containing protein</fullName>
    </recommendedName>
</protein>
<evidence type="ECO:0000256" key="4">
    <source>
        <dbReference type="ARBA" id="ARBA00022840"/>
    </source>
</evidence>
<dbReference type="Gene3D" id="3.40.50.300">
    <property type="entry name" value="P-loop containing nucleotide triphosphate hydrolases"/>
    <property type="match status" value="1"/>
</dbReference>
<proteinExistence type="predicted"/>
<evidence type="ECO:0000313" key="6">
    <source>
        <dbReference type="EMBL" id="ABG53267.1"/>
    </source>
</evidence>
<dbReference type="GO" id="GO:0016787">
    <property type="term" value="F:hydrolase activity"/>
    <property type="evidence" value="ECO:0007669"/>
    <property type="project" value="UniProtKB-KW"/>
</dbReference>
<dbReference type="OrthoDB" id="9810135at2"/>
<dbReference type="KEGG" id="ter:Tery_4270"/>
<dbReference type="Pfam" id="PF13361">
    <property type="entry name" value="UvrD_C"/>
    <property type="match status" value="1"/>
</dbReference>
<keyword evidence="2" id="KW-0378">Hydrolase</keyword>
<dbReference type="SUPFAM" id="SSF52540">
    <property type="entry name" value="P-loop containing nucleoside triphosphate hydrolases"/>
    <property type="match status" value="1"/>
</dbReference>
<keyword evidence="4" id="KW-0067">ATP-binding</keyword>
<dbReference type="eggNOG" id="COG0210">
    <property type="taxonomic scope" value="Bacteria"/>
</dbReference>
<dbReference type="GO" id="GO:0004386">
    <property type="term" value="F:helicase activity"/>
    <property type="evidence" value="ECO:0007669"/>
    <property type="project" value="UniProtKB-KW"/>
</dbReference>
<feature type="domain" description="UvrD-like helicase C-terminal" evidence="5">
    <location>
        <begin position="95"/>
        <end position="209"/>
    </location>
</feature>
<sequence>MTIDIKPAPTAPDGEIMMIKENHFLDIFDSADMSLSFFGICIKNAPLLIFAIRLLTAGYPARIKDRNLGAKLLNKVKEVVRGNYDVNTFLSQVDNWFNFQANSINRLPEKVQNQRLTELRDYRDCLVAFFAKFQPKSLNDWKTEIDKIFDESTTTKKIIDLYTIHSGKGGEGHYTFIIYPENMPIEFEKQSTEERQQEQHMIYVALTRCLTRAKGGILWLVLEGKKDTVNYPKWLPHDYRKLWKDDKGEYFELDFEELEDIEF</sequence>
<organism evidence="6">
    <name type="scientific">Trichodesmium erythraeum (strain IMS101)</name>
    <dbReference type="NCBI Taxonomy" id="203124"/>
    <lineage>
        <taxon>Bacteria</taxon>
        <taxon>Bacillati</taxon>
        <taxon>Cyanobacteriota</taxon>
        <taxon>Cyanophyceae</taxon>
        <taxon>Oscillatoriophycideae</taxon>
        <taxon>Oscillatoriales</taxon>
        <taxon>Microcoleaceae</taxon>
        <taxon>Trichodesmium</taxon>
    </lineage>
</organism>
<evidence type="ECO:0000256" key="2">
    <source>
        <dbReference type="ARBA" id="ARBA00022801"/>
    </source>
</evidence>
<dbReference type="GO" id="GO:0005524">
    <property type="term" value="F:ATP binding"/>
    <property type="evidence" value="ECO:0007669"/>
    <property type="project" value="UniProtKB-KW"/>
</dbReference>
<dbReference type="AlphaFoldDB" id="Q10WV7"/>
<dbReference type="STRING" id="203124.Tery_4270"/>
<dbReference type="EMBL" id="CP000393">
    <property type="protein sequence ID" value="ABG53267.1"/>
    <property type="molecule type" value="Genomic_DNA"/>
</dbReference>
<name>Q10WV7_TRIEI</name>
<dbReference type="InterPro" id="IPR014017">
    <property type="entry name" value="DNA_helicase_UvrD-like_C"/>
</dbReference>
<evidence type="ECO:0000256" key="3">
    <source>
        <dbReference type="ARBA" id="ARBA00022806"/>
    </source>
</evidence>
<keyword evidence="1" id="KW-0547">Nucleotide-binding</keyword>